<keyword evidence="12" id="KW-1185">Reference proteome</keyword>
<dbReference type="Proteomes" id="UP001174909">
    <property type="component" value="Unassembled WGS sequence"/>
</dbReference>
<evidence type="ECO:0000259" key="10">
    <source>
        <dbReference type="Pfam" id="PF24437"/>
    </source>
</evidence>
<dbReference type="SUPFAM" id="SSF48371">
    <property type="entry name" value="ARM repeat"/>
    <property type="match status" value="1"/>
</dbReference>
<feature type="domain" description="Integrator complex subunit 7 helical bundle" evidence="10">
    <location>
        <begin position="526"/>
        <end position="686"/>
    </location>
</feature>
<dbReference type="GO" id="GO:0032039">
    <property type="term" value="C:integrator complex"/>
    <property type="evidence" value="ECO:0007669"/>
    <property type="project" value="InterPro"/>
</dbReference>
<evidence type="ECO:0000256" key="5">
    <source>
        <dbReference type="ARBA" id="ARBA00022490"/>
    </source>
</evidence>
<accession>A0AA35R593</accession>
<dbReference type="Pfam" id="PF24436">
    <property type="entry name" value="INTS7_N"/>
    <property type="match status" value="1"/>
</dbReference>
<evidence type="ECO:0000256" key="6">
    <source>
        <dbReference type="ARBA" id="ARBA00023242"/>
    </source>
</evidence>
<dbReference type="AlphaFoldDB" id="A0AA35R593"/>
<comment type="caution">
    <text evidence="11">The sequence shown here is derived from an EMBL/GenBank/DDBJ whole genome shotgun (WGS) entry which is preliminary data.</text>
</comment>
<protein>
    <recommendedName>
        <fullName evidence="4">Integrator complex subunit 7</fullName>
    </recommendedName>
</protein>
<feature type="domain" description="Integrator complex subunit 7 N-terminal" evidence="9">
    <location>
        <begin position="18"/>
        <end position="524"/>
    </location>
</feature>
<gene>
    <name evidence="11" type="ORF">GBAR_LOCUS4006</name>
</gene>
<comment type="subcellular location">
    <subcellularLocation>
        <location evidence="2">Cytoplasm</location>
    </subcellularLocation>
    <subcellularLocation>
        <location evidence="1">Nucleus</location>
    </subcellularLocation>
</comment>
<keyword evidence="5" id="KW-0963">Cytoplasm</keyword>
<dbReference type="GO" id="GO:0034472">
    <property type="term" value="P:snRNA 3'-end processing"/>
    <property type="evidence" value="ECO:0007669"/>
    <property type="project" value="TreeGrafter"/>
</dbReference>
<feature type="region of interest" description="Disordered" evidence="7">
    <location>
        <begin position="905"/>
        <end position="935"/>
    </location>
</feature>
<evidence type="ECO:0000256" key="7">
    <source>
        <dbReference type="SAM" id="MobiDB-lite"/>
    </source>
</evidence>
<evidence type="ECO:0000256" key="3">
    <source>
        <dbReference type="ARBA" id="ARBA00008565"/>
    </source>
</evidence>
<evidence type="ECO:0000313" key="11">
    <source>
        <dbReference type="EMBL" id="CAI8004789.1"/>
    </source>
</evidence>
<organism evidence="11 12">
    <name type="scientific">Geodia barretti</name>
    <name type="common">Barrett's horny sponge</name>
    <dbReference type="NCBI Taxonomy" id="519541"/>
    <lineage>
        <taxon>Eukaryota</taxon>
        <taxon>Metazoa</taxon>
        <taxon>Porifera</taxon>
        <taxon>Demospongiae</taxon>
        <taxon>Heteroscleromorpha</taxon>
        <taxon>Tetractinellida</taxon>
        <taxon>Astrophorina</taxon>
        <taxon>Geodiidae</taxon>
        <taxon>Geodia</taxon>
    </lineage>
</organism>
<dbReference type="InterPro" id="IPR056516">
    <property type="entry name" value="INTS7_N"/>
</dbReference>
<evidence type="ECO:0000256" key="1">
    <source>
        <dbReference type="ARBA" id="ARBA00004123"/>
    </source>
</evidence>
<evidence type="ECO:0000313" key="12">
    <source>
        <dbReference type="Proteomes" id="UP001174909"/>
    </source>
</evidence>
<keyword evidence="6" id="KW-0539">Nucleus</keyword>
<evidence type="ECO:0000256" key="2">
    <source>
        <dbReference type="ARBA" id="ARBA00004496"/>
    </source>
</evidence>
<comment type="similarity">
    <text evidence="3">Belongs to the Integrator subunit 7 family.</text>
</comment>
<feature type="compositionally biased region" description="Basic and acidic residues" evidence="7">
    <location>
        <begin position="914"/>
        <end position="923"/>
    </location>
</feature>
<reference evidence="11" key="1">
    <citation type="submission" date="2023-03" db="EMBL/GenBank/DDBJ databases">
        <authorList>
            <person name="Steffen K."/>
            <person name="Cardenas P."/>
        </authorList>
    </citation>
    <scope>NUCLEOTIDE SEQUENCE</scope>
</reference>
<dbReference type="GO" id="GO:0005737">
    <property type="term" value="C:cytoplasm"/>
    <property type="evidence" value="ECO:0007669"/>
    <property type="project" value="UniProtKB-SubCell"/>
</dbReference>
<sequence length="935" mass="100943">MGEAAVTNDIRQEANSALMEVDKGLRSSAVGEQCEAIVKCPVFMDKFPFPVMTSTALLKLADVFSAQATANLLRLHILKVFQLAYKHLGKVSSPEELVRRLSLVTHSNDPVARALALRVFGSIASIVAERKNVHHSIHHGLDSHHQVEVEAAIFATSCLARHSATFAAGVCEKISSTVQGQAVPVEMKLRLVPILSEMHHNLATANQVRELCVKLLPTYPAFSLVTSTLHTLTTLAMATKIHIPDQVWLLLSYARSDARGRVRLFALKELESLAAASPHMWSCDMVQAVEECVVEAVSERERQTGLRTLLRLSRSLAVQHMTSLPDAIGSLQYSTHTNTAALVLVTITNIAMATANGVSSSSHVTELTDQVIEALLVGDFSSEANSLGLSCLLCALMKLSSVSGSASKTALDTLLSFLPQFSGRQLKMVCDCLVLVGATAKTSWSEVASSLTHYLTHHPDQLPHLLLPFSAVLQEVHRGEWSSPQRQSFHSSVLPSLLEQVWALHSPHALWLAYRLARRASAKGYHELAGPVYHRLSQSVTVARFRHWLSALHLFSSSQLLLSPSSPSSHLIPALGNAAAVVSKAAMFVKASCPPSSFPLRYLTSLSSLMRAHHQLLTSCVSASLLPSSPSSSVSQKFQFCVSRFTSLAEELSGLHSSLFDADSYSLSHISLLRQSCLLMVNIISSLVLSRKSLVNPGKVGTPVSSSAAAAPTVSQLSHFSSGEVLAQTCRALLDHTQSLAPSLQSQPVGEEHARVLSECSQKLLQVPLKLPPYFFTSSQNTTVQLAFSPPLPPPGQAVQVPLHSHLSLKVEGVVQHSGKKVHRTPTAVCVRVKITLDKSFSSEHKGGELPSLERVEPVANDYFLAPFLITLPHSGSYSLHTSASLLDQEGVEWAAGPQAKMSVVVDSEQNLKGQERQGDKGSELAGSSRSSSHS</sequence>
<dbReference type="InterPro" id="IPR033060">
    <property type="entry name" value="INTS7"/>
</dbReference>
<evidence type="ECO:0000259" key="8">
    <source>
        <dbReference type="Pfam" id="PF22965"/>
    </source>
</evidence>
<dbReference type="PANTHER" id="PTHR13322">
    <property type="entry name" value="C1ORF73 PROTEIN"/>
    <property type="match status" value="1"/>
</dbReference>
<proteinExistence type="inferred from homology"/>
<feature type="domain" description="Integrator complex subunit 7 C-terminal" evidence="8">
    <location>
        <begin position="785"/>
        <end position="894"/>
    </location>
</feature>
<evidence type="ECO:0000259" key="9">
    <source>
        <dbReference type="Pfam" id="PF24436"/>
    </source>
</evidence>
<dbReference type="EMBL" id="CASHTH010000571">
    <property type="protein sequence ID" value="CAI8004789.1"/>
    <property type="molecule type" value="Genomic_DNA"/>
</dbReference>
<dbReference type="InterPro" id="IPR056517">
    <property type="entry name" value="INTS7_HB"/>
</dbReference>
<name>A0AA35R593_GEOBA</name>
<evidence type="ECO:0000256" key="4">
    <source>
        <dbReference type="ARBA" id="ARBA00015336"/>
    </source>
</evidence>
<dbReference type="InterPro" id="IPR016024">
    <property type="entry name" value="ARM-type_fold"/>
</dbReference>
<dbReference type="Pfam" id="PF24437">
    <property type="entry name" value="INTS7_HB"/>
    <property type="match status" value="1"/>
</dbReference>
<dbReference type="InterPro" id="IPR054519">
    <property type="entry name" value="INTS7_C"/>
</dbReference>
<dbReference type="Pfam" id="PF22965">
    <property type="entry name" value="INTS7_C"/>
    <property type="match status" value="1"/>
</dbReference>
<dbReference type="PANTHER" id="PTHR13322:SF2">
    <property type="entry name" value="INTEGRATOR COMPLEX SUBUNIT 7"/>
    <property type="match status" value="1"/>
</dbReference>